<organism evidence="1 2">
    <name type="scientific">Leucobacter weissii</name>
    <dbReference type="NCBI Taxonomy" id="1983706"/>
    <lineage>
        <taxon>Bacteria</taxon>
        <taxon>Bacillati</taxon>
        <taxon>Actinomycetota</taxon>
        <taxon>Actinomycetes</taxon>
        <taxon>Micrococcales</taxon>
        <taxon>Microbacteriaceae</taxon>
        <taxon>Leucobacter</taxon>
    </lineage>
</organism>
<dbReference type="RefSeq" id="WP_208098937.1">
    <property type="nucleotide sequence ID" value="NZ_JAGDYM010000019.1"/>
</dbReference>
<name>A0A939MQQ4_9MICO</name>
<dbReference type="EMBL" id="JAGDYM010000019">
    <property type="protein sequence ID" value="MBO1903197.1"/>
    <property type="molecule type" value="Genomic_DNA"/>
</dbReference>
<evidence type="ECO:0000313" key="1">
    <source>
        <dbReference type="EMBL" id="MBO1903197.1"/>
    </source>
</evidence>
<sequence>MLSIEERLRFYAERDAQAQAIRDRIAAAGIKRPINWDEMGSSEKDLWEEGALRAIARRERRQEQAR</sequence>
<dbReference type="Proteomes" id="UP000664382">
    <property type="component" value="Unassembled WGS sequence"/>
</dbReference>
<keyword evidence="2" id="KW-1185">Reference proteome</keyword>
<proteinExistence type="predicted"/>
<comment type="caution">
    <text evidence="1">The sequence shown here is derived from an EMBL/GenBank/DDBJ whole genome shotgun (WGS) entry which is preliminary data.</text>
</comment>
<dbReference type="AlphaFoldDB" id="A0A939MQQ4"/>
<gene>
    <name evidence="1" type="ORF">J4H92_14730</name>
</gene>
<accession>A0A939MQQ4</accession>
<protein>
    <submittedName>
        <fullName evidence="1">Uncharacterized protein</fullName>
    </submittedName>
</protein>
<reference evidence="1" key="1">
    <citation type="submission" date="2021-03" db="EMBL/GenBank/DDBJ databases">
        <title>Leucobacter chromiisoli sp. nov., isolated from chromium-containing soil of chemical plant.</title>
        <authorList>
            <person name="Xu Z."/>
        </authorList>
    </citation>
    <scope>NUCLEOTIDE SEQUENCE</scope>
    <source>
        <strain evidence="1">S27</strain>
    </source>
</reference>
<evidence type="ECO:0000313" key="2">
    <source>
        <dbReference type="Proteomes" id="UP000664382"/>
    </source>
</evidence>